<dbReference type="AlphaFoldDB" id="A0A6C0CDE6"/>
<proteinExistence type="inferred from homology"/>
<organism evidence="3">
    <name type="scientific">viral metagenome</name>
    <dbReference type="NCBI Taxonomy" id="1070528"/>
    <lineage>
        <taxon>unclassified sequences</taxon>
        <taxon>metagenomes</taxon>
        <taxon>organismal metagenomes</taxon>
    </lineage>
</organism>
<sequence length="227" mass="27027">MDIAIYSAKSAKKHKYTFIMLHPMYNTSSYFDDYIDYFKKCNSALTNSIKFVLPESLTMDIDYPNNKQYNVKSWYNYYTCYNNVHKLDKINTQDFINQTKKIITIINEEAAILKSYKKLFIIGVSQGGTLLFNILKFLPHTLGGLFCIKSLYMYKYINLNTHSAVPLFFYSGNKDEIYNLEFQQKCAKLLENYYVIKWTIIDYLDHHTKIEEEYDFIFRNFITLIKI</sequence>
<dbReference type="EMBL" id="MN739379">
    <property type="protein sequence ID" value="QHT01645.1"/>
    <property type="molecule type" value="Genomic_DNA"/>
</dbReference>
<dbReference type="PANTHER" id="PTHR10655">
    <property type="entry name" value="LYSOPHOSPHOLIPASE-RELATED"/>
    <property type="match status" value="1"/>
</dbReference>
<dbReference type="GO" id="GO:0005737">
    <property type="term" value="C:cytoplasm"/>
    <property type="evidence" value="ECO:0007669"/>
    <property type="project" value="TreeGrafter"/>
</dbReference>
<dbReference type="PANTHER" id="PTHR10655:SF63">
    <property type="entry name" value="PHOSPHOLIPASE_CARBOXYLESTERASE_THIOESTERASE DOMAIN-CONTAINING PROTEIN"/>
    <property type="match status" value="1"/>
</dbReference>
<reference evidence="3" key="1">
    <citation type="journal article" date="2020" name="Nature">
        <title>Giant virus diversity and host interactions through global metagenomics.</title>
        <authorList>
            <person name="Schulz F."/>
            <person name="Roux S."/>
            <person name="Paez-Espino D."/>
            <person name="Jungbluth S."/>
            <person name="Walsh D.A."/>
            <person name="Denef V.J."/>
            <person name="McMahon K.D."/>
            <person name="Konstantinidis K.T."/>
            <person name="Eloe-Fadrosh E.A."/>
            <person name="Kyrpides N.C."/>
            <person name="Woyke T."/>
        </authorList>
    </citation>
    <scope>NUCLEOTIDE SEQUENCE</scope>
    <source>
        <strain evidence="3">GVMAG-M-3300020523-10</strain>
    </source>
</reference>
<protein>
    <recommendedName>
        <fullName evidence="2">Phospholipase/carboxylesterase/thioesterase domain-containing protein</fullName>
    </recommendedName>
</protein>
<dbReference type="Pfam" id="PF02230">
    <property type="entry name" value="Abhydrolase_2"/>
    <property type="match status" value="1"/>
</dbReference>
<evidence type="ECO:0000259" key="2">
    <source>
        <dbReference type="Pfam" id="PF02230"/>
    </source>
</evidence>
<dbReference type="InterPro" id="IPR003140">
    <property type="entry name" value="PLipase/COase/thioEstase"/>
</dbReference>
<evidence type="ECO:0000256" key="1">
    <source>
        <dbReference type="ARBA" id="ARBA00006499"/>
    </source>
</evidence>
<dbReference type="GO" id="GO:0052689">
    <property type="term" value="F:carboxylic ester hydrolase activity"/>
    <property type="evidence" value="ECO:0007669"/>
    <property type="project" value="TreeGrafter"/>
</dbReference>
<dbReference type="Gene3D" id="3.40.50.1820">
    <property type="entry name" value="alpha/beta hydrolase"/>
    <property type="match status" value="1"/>
</dbReference>
<dbReference type="InterPro" id="IPR029058">
    <property type="entry name" value="AB_hydrolase_fold"/>
</dbReference>
<evidence type="ECO:0000313" key="3">
    <source>
        <dbReference type="EMBL" id="QHT01645.1"/>
    </source>
</evidence>
<dbReference type="SUPFAM" id="SSF53474">
    <property type="entry name" value="alpha/beta-Hydrolases"/>
    <property type="match status" value="1"/>
</dbReference>
<dbReference type="InterPro" id="IPR050565">
    <property type="entry name" value="LYPA1-2/EST-like"/>
</dbReference>
<name>A0A6C0CDE6_9ZZZZ</name>
<feature type="domain" description="Phospholipase/carboxylesterase/thioesterase" evidence="2">
    <location>
        <begin position="10"/>
        <end position="214"/>
    </location>
</feature>
<dbReference type="GO" id="GO:0008474">
    <property type="term" value="F:palmitoyl-(protein) hydrolase activity"/>
    <property type="evidence" value="ECO:0007669"/>
    <property type="project" value="TreeGrafter"/>
</dbReference>
<accession>A0A6C0CDE6</accession>
<comment type="similarity">
    <text evidence="1">Belongs to the AB hydrolase superfamily. AB hydrolase 2 family.</text>
</comment>